<feature type="compositionally biased region" description="Acidic residues" evidence="1">
    <location>
        <begin position="266"/>
        <end position="279"/>
    </location>
</feature>
<accession>A0A368U508</accession>
<dbReference type="SUPFAM" id="SSF50630">
    <property type="entry name" value="Acid proteases"/>
    <property type="match status" value="1"/>
</dbReference>
<keyword evidence="2" id="KW-0732">Signal</keyword>
<dbReference type="PANTHER" id="PTHR38037:SF2">
    <property type="entry name" value="ATP-DEPENDENT ZINC PROTEASE DOMAIN-CONTAINING PROTEIN-RELATED"/>
    <property type="match status" value="1"/>
</dbReference>
<dbReference type="OrthoDB" id="8546610at2"/>
<feature type="domain" description="Retropepsin-like aspartic endopeptidase" evidence="3">
    <location>
        <begin position="116"/>
        <end position="254"/>
    </location>
</feature>
<organism evidence="4 5">
    <name type="scientific">Vreelandella rituensis</name>
    <dbReference type="NCBI Taxonomy" id="2282306"/>
    <lineage>
        <taxon>Bacteria</taxon>
        <taxon>Pseudomonadati</taxon>
        <taxon>Pseudomonadota</taxon>
        <taxon>Gammaproteobacteria</taxon>
        <taxon>Oceanospirillales</taxon>
        <taxon>Halomonadaceae</taxon>
        <taxon>Vreelandella</taxon>
    </lineage>
</organism>
<gene>
    <name evidence="4" type="ORF">DU506_09510</name>
</gene>
<keyword evidence="4" id="KW-0645">Protease</keyword>
<evidence type="ECO:0000256" key="2">
    <source>
        <dbReference type="SAM" id="SignalP"/>
    </source>
</evidence>
<name>A0A368U508_9GAMM</name>
<dbReference type="PANTHER" id="PTHR38037">
    <property type="entry name" value="ZN_PROTEASE DOMAIN-CONTAINING PROTEIN"/>
    <property type="match status" value="1"/>
</dbReference>
<evidence type="ECO:0000313" key="5">
    <source>
        <dbReference type="Proteomes" id="UP000253204"/>
    </source>
</evidence>
<dbReference type="Proteomes" id="UP000253204">
    <property type="component" value="Unassembled WGS sequence"/>
</dbReference>
<dbReference type="GO" id="GO:0008233">
    <property type="term" value="F:peptidase activity"/>
    <property type="evidence" value="ECO:0007669"/>
    <property type="project" value="UniProtKB-KW"/>
</dbReference>
<evidence type="ECO:0000256" key="1">
    <source>
        <dbReference type="SAM" id="MobiDB-lite"/>
    </source>
</evidence>
<dbReference type="RefSeq" id="WP_114486703.1">
    <property type="nucleotide sequence ID" value="NZ_CBCSHM010000021.1"/>
</dbReference>
<dbReference type="Gene3D" id="2.40.70.10">
    <property type="entry name" value="Acid Proteases"/>
    <property type="match status" value="1"/>
</dbReference>
<keyword evidence="4" id="KW-0378">Hydrolase</keyword>
<dbReference type="InterPro" id="IPR008503">
    <property type="entry name" value="Asp_endopeptidase"/>
</dbReference>
<dbReference type="EMBL" id="QPIJ01000018">
    <property type="protein sequence ID" value="RCV92105.1"/>
    <property type="molecule type" value="Genomic_DNA"/>
</dbReference>
<sequence length="279" mass="31651">MRQGSLWLAMGLVFSLAGCAATSPDPSEQLQPLEASQFETRIDQLETNLASQCSRAPAWHQSQLNQQQALNADVREVGSLLRNLRQDVQRLEQREGEPVIIREECQANDILDTKTIVGRNEWIGLPVIGTYLKARVDSGANTSSLSAREISRFERDGENWVRFKLALTEEDVVVDSQRDEWIEAPVERRVRVIQASGDESRPVISLLMTLGPIRENVEFTLTDRTHLDYPVLLGRRFMMDIILIDVAETYRHPRPEYPGGKPADQAQEDELDDQLDNDE</sequence>
<keyword evidence="5" id="KW-1185">Reference proteome</keyword>
<dbReference type="GO" id="GO:0006508">
    <property type="term" value="P:proteolysis"/>
    <property type="evidence" value="ECO:0007669"/>
    <property type="project" value="UniProtKB-KW"/>
</dbReference>
<feature type="signal peptide" evidence="2">
    <location>
        <begin position="1"/>
        <end position="20"/>
    </location>
</feature>
<protein>
    <submittedName>
        <fullName evidence="4">ATP-dependent zinc protease</fullName>
    </submittedName>
</protein>
<proteinExistence type="predicted"/>
<reference evidence="4 5" key="1">
    <citation type="submission" date="2018-07" db="EMBL/GenBank/DDBJ databases">
        <title>Halomonas rutogse sp. nov., isolated from Lake TangqianCo on Tibetan Plateau.</title>
        <authorList>
            <person name="Lu H."/>
            <person name="Xing P."/>
            <person name="Wu Q."/>
        </authorList>
    </citation>
    <scope>NUCLEOTIDE SEQUENCE [LARGE SCALE GENOMIC DNA]</scope>
    <source>
        <strain evidence="4 5">TQ8S</strain>
    </source>
</reference>
<feature type="chain" id="PRO_5016834426" evidence="2">
    <location>
        <begin position="21"/>
        <end position="279"/>
    </location>
</feature>
<dbReference type="PROSITE" id="PS51257">
    <property type="entry name" value="PROKAR_LIPOPROTEIN"/>
    <property type="match status" value="1"/>
</dbReference>
<dbReference type="Pfam" id="PF05618">
    <property type="entry name" value="Zn_protease"/>
    <property type="match status" value="1"/>
</dbReference>
<dbReference type="InterPro" id="IPR021109">
    <property type="entry name" value="Peptidase_aspartic_dom_sf"/>
</dbReference>
<evidence type="ECO:0000259" key="3">
    <source>
        <dbReference type="Pfam" id="PF05618"/>
    </source>
</evidence>
<comment type="caution">
    <text evidence="4">The sequence shown here is derived from an EMBL/GenBank/DDBJ whole genome shotgun (WGS) entry which is preliminary data.</text>
</comment>
<feature type="region of interest" description="Disordered" evidence="1">
    <location>
        <begin position="253"/>
        <end position="279"/>
    </location>
</feature>
<evidence type="ECO:0000313" key="4">
    <source>
        <dbReference type="EMBL" id="RCV92105.1"/>
    </source>
</evidence>
<dbReference type="AlphaFoldDB" id="A0A368U508"/>